<feature type="transmembrane region" description="Helical" evidence="1">
    <location>
        <begin position="267"/>
        <end position="286"/>
    </location>
</feature>
<keyword evidence="1" id="KW-0812">Transmembrane</keyword>
<evidence type="ECO:0000313" key="3">
    <source>
        <dbReference type="Proteomes" id="UP001262889"/>
    </source>
</evidence>
<evidence type="ECO:0000313" key="2">
    <source>
        <dbReference type="EMBL" id="MDT0644941.1"/>
    </source>
</evidence>
<dbReference type="Proteomes" id="UP001262889">
    <property type="component" value="Unassembled WGS sequence"/>
</dbReference>
<gene>
    <name evidence="2" type="ORF">RM553_19065</name>
</gene>
<sequence length="287" mass="33524">MIPDKIKNLFNFIDFLDSNKKKYVEDYVPLCSELEAIKFQQKKLNPQDNYIDKQEFDNLQSKIDEEFNIIKNNVCLPVNNKLTELQIWLGDNNYTSIYNSNIETISNFKRNFSPEDVFEVFNYKEKYIEFRKETNSDFLCLSLVFDYLDRTLKEIFDFFKDSNKNEFEDFEAKIIEVDSLEEVLKGLRENNTNVRYSVPTKNLLKDAHKQTIPLDGLNIKNEIIMGDKIEAKNISNNKGPISVGKKNTTGTSHKNDLSKKSFRWQKWGIIITVILAIIAIIVTILVS</sequence>
<accession>A0ABU3CF63</accession>
<keyword evidence="3" id="KW-1185">Reference proteome</keyword>
<dbReference type="EMBL" id="JAVRHQ010000049">
    <property type="protein sequence ID" value="MDT0644941.1"/>
    <property type="molecule type" value="Genomic_DNA"/>
</dbReference>
<protein>
    <submittedName>
        <fullName evidence="2">Uncharacterized protein</fullName>
    </submittedName>
</protein>
<reference evidence="2 3" key="1">
    <citation type="submission" date="2023-09" db="EMBL/GenBank/DDBJ databases">
        <authorList>
            <person name="Rey-Velasco X."/>
        </authorList>
    </citation>
    <scope>NUCLEOTIDE SEQUENCE [LARGE SCALE GENOMIC DNA]</scope>
    <source>
        <strain evidence="2 3">F363</strain>
    </source>
</reference>
<keyword evidence="1" id="KW-1133">Transmembrane helix</keyword>
<dbReference type="RefSeq" id="WP_311536556.1">
    <property type="nucleotide sequence ID" value="NZ_JAVRHQ010000049.1"/>
</dbReference>
<organism evidence="2 3">
    <name type="scientific">Autumnicola tepida</name>
    <dbReference type="NCBI Taxonomy" id="3075595"/>
    <lineage>
        <taxon>Bacteria</taxon>
        <taxon>Pseudomonadati</taxon>
        <taxon>Bacteroidota</taxon>
        <taxon>Flavobacteriia</taxon>
        <taxon>Flavobacteriales</taxon>
        <taxon>Flavobacteriaceae</taxon>
        <taxon>Autumnicola</taxon>
    </lineage>
</organism>
<comment type="caution">
    <text evidence="2">The sequence shown here is derived from an EMBL/GenBank/DDBJ whole genome shotgun (WGS) entry which is preliminary data.</text>
</comment>
<name>A0ABU3CF63_9FLAO</name>
<proteinExistence type="predicted"/>
<evidence type="ECO:0000256" key="1">
    <source>
        <dbReference type="SAM" id="Phobius"/>
    </source>
</evidence>
<keyword evidence="1" id="KW-0472">Membrane</keyword>